<keyword evidence="1" id="KW-0732">Signal</keyword>
<evidence type="ECO:0000313" key="3">
    <source>
        <dbReference type="Proteomes" id="UP001328107"/>
    </source>
</evidence>
<keyword evidence="3" id="KW-1185">Reference proteome</keyword>
<dbReference type="Proteomes" id="UP001328107">
    <property type="component" value="Unassembled WGS sequence"/>
</dbReference>
<dbReference type="EMBL" id="BTRK01000004">
    <property type="protein sequence ID" value="GMR47356.1"/>
    <property type="molecule type" value="Genomic_DNA"/>
</dbReference>
<protein>
    <submittedName>
        <fullName evidence="2">Uncharacterized protein</fullName>
    </submittedName>
</protein>
<dbReference type="AlphaFoldDB" id="A0AAN5I144"/>
<accession>A0AAN5I144</accession>
<name>A0AAN5I144_9BILA</name>
<proteinExistence type="predicted"/>
<gene>
    <name evidence="2" type="ORF">PMAYCL1PPCAC_17551</name>
</gene>
<comment type="caution">
    <text evidence="2">The sequence shown here is derived from an EMBL/GenBank/DDBJ whole genome shotgun (WGS) entry which is preliminary data.</text>
</comment>
<feature type="signal peptide" evidence="1">
    <location>
        <begin position="1"/>
        <end position="22"/>
    </location>
</feature>
<sequence>FSHSAMLLQFLIIPTLLYHVESAPQNENKCWFSVKRLSDDKLQHRSKAMNVSSGCSPKLFSADELMKSNHGKEYGAFDDLDLAITRGGAVYRLNPDNTNDLSSNIHVCESHMNELVYKWKTKNYNHIRYHKVSGKDVASCSWPIDPHNPPRHIDRSGRAFYLTREEARGYLISKGQHLHVGLPLCKDHHDDIILAIEEKKEEKCDKPWNPADNPDEPMFEEREETALESAFVAFARAAEVDRVCPKMNFVDYARDTKTRKVRAVDKMLGKMIESVAPGSETEMRDRVCKTGRYGEWDGMASQSTSGILVQVNHLWMQETDARTRDIILSVVAGPMTFGQVLPFFPGLSNYMFTNAKRIWASQEIPPEVLTTRDGWATKNSLYFIHYLTSGMTQMPFGTKSVKLSTGERIEISNMIRQQSKAETIRGFKQFTEEQDLSEFVYSYSTMMRFLNAAPSTQRKAMQCVDSFKAFAYEAFDEIKDMIDWLLRKGKIDKEDSKKMWNEWMEIRLYLKHDYQMWRWRTIGQM</sequence>
<feature type="chain" id="PRO_5043026585" evidence="1">
    <location>
        <begin position="23"/>
        <end position="525"/>
    </location>
</feature>
<evidence type="ECO:0000313" key="2">
    <source>
        <dbReference type="EMBL" id="GMR47356.1"/>
    </source>
</evidence>
<evidence type="ECO:0000256" key="1">
    <source>
        <dbReference type="SAM" id="SignalP"/>
    </source>
</evidence>
<organism evidence="2 3">
    <name type="scientific">Pristionchus mayeri</name>
    <dbReference type="NCBI Taxonomy" id="1317129"/>
    <lineage>
        <taxon>Eukaryota</taxon>
        <taxon>Metazoa</taxon>
        <taxon>Ecdysozoa</taxon>
        <taxon>Nematoda</taxon>
        <taxon>Chromadorea</taxon>
        <taxon>Rhabditida</taxon>
        <taxon>Rhabditina</taxon>
        <taxon>Diplogasteromorpha</taxon>
        <taxon>Diplogasteroidea</taxon>
        <taxon>Neodiplogasteridae</taxon>
        <taxon>Pristionchus</taxon>
    </lineage>
</organism>
<feature type="non-terminal residue" evidence="2">
    <location>
        <position position="1"/>
    </location>
</feature>
<reference evidence="3" key="1">
    <citation type="submission" date="2022-10" db="EMBL/GenBank/DDBJ databases">
        <title>Genome assembly of Pristionchus species.</title>
        <authorList>
            <person name="Yoshida K."/>
            <person name="Sommer R.J."/>
        </authorList>
    </citation>
    <scope>NUCLEOTIDE SEQUENCE [LARGE SCALE GENOMIC DNA]</scope>
    <source>
        <strain evidence="3">RS5460</strain>
    </source>
</reference>